<name>A0A9X2KKJ6_9SPHN</name>
<accession>A0A9X2KKJ6</accession>
<dbReference type="Pfam" id="PF07859">
    <property type="entry name" value="Abhydrolase_3"/>
    <property type="match status" value="1"/>
</dbReference>
<feature type="domain" description="Alpha/beta hydrolase fold-3" evidence="3">
    <location>
        <begin position="104"/>
        <end position="303"/>
    </location>
</feature>
<gene>
    <name evidence="4" type="ORF">M9978_09110</name>
</gene>
<dbReference type="InterPro" id="IPR050300">
    <property type="entry name" value="GDXG_lipolytic_enzyme"/>
</dbReference>
<proteinExistence type="inferred from homology"/>
<dbReference type="InterPro" id="IPR029058">
    <property type="entry name" value="AB_hydrolase_fold"/>
</dbReference>
<comment type="caution">
    <text evidence="4">The sequence shown here is derived from an EMBL/GenBank/DDBJ whole genome shotgun (WGS) entry which is preliminary data.</text>
</comment>
<keyword evidence="2 4" id="KW-0378">Hydrolase</keyword>
<reference evidence="4" key="1">
    <citation type="submission" date="2022-05" db="EMBL/GenBank/DDBJ databases">
        <title>Sphingomonas sp. strain MG17 Genome sequencing and assembly.</title>
        <authorList>
            <person name="Kim I."/>
        </authorList>
    </citation>
    <scope>NUCLEOTIDE SEQUENCE</scope>
    <source>
        <strain evidence="4">MG17</strain>
    </source>
</reference>
<organism evidence="4 5">
    <name type="scientific">Sphingomonas tagetis</name>
    <dbReference type="NCBI Taxonomy" id="2949092"/>
    <lineage>
        <taxon>Bacteria</taxon>
        <taxon>Pseudomonadati</taxon>
        <taxon>Pseudomonadota</taxon>
        <taxon>Alphaproteobacteria</taxon>
        <taxon>Sphingomonadales</taxon>
        <taxon>Sphingomonadaceae</taxon>
        <taxon>Sphingomonas</taxon>
    </lineage>
</organism>
<dbReference type="EMBL" id="JAMLDX010000005">
    <property type="protein sequence ID" value="MCP3730584.1"/>
    <property type="molecule type" value="Genomic_DNA"/>
</dbReference>
<dbReference type="PANTHER" id="PTHR48081:SF30">
    <property type="entry name" value="ACETYL-HYDROLASE LIPR-RELATED"/>
    <property type="match status" value="1"/>
</dbReference>
<keyword evidence="5" id="KW-1185">Reference proteome</keyword>
<evidence type="ECO:0000313" key="5">
    <source>
        <dbReference type="Proteomes" id="UP001139451"/>
    </source>
</evidence>
<dbReference type="PANTHER" id="PTHR48081">
    <property type="entry name" value="AB HYDROLASE SUPERFAMILY PROTEIN C4A8.06C"/>
    <property type="match status" value="1"/>
</dbReference>
<dbReference type="AlphaFoldDB" id="A0A9X2KKJ6"/>
<dbReference type="Proteomes" id="UP001139451">
    <property type="component" value="Unassembled WGS sequence"/>
</dbReference>
<dbReference type="RefSeq" id="WP_254292708.1">
    <property type="nucleotide sequence ID" value="NZ_JAMLDX010000005.1"/>
</dbReference>
<dbReference type="Gene3D" id="3.40.50.1820">
    <property type="entry name" value="alpha/beta hydrolase"/>
    <property type="match status" value="1"/>
</dbReference>
<protein>
    <submittedName>
        <fullName evidence="4">Alpha/beta hydrolase</fullName>
    </submittedName>
</protein>
<sequence>MTTAADYPPLEFGPVAVPMPGSVSDAARAYLATPRAASSGPLPALDDKPGWRAFSAAANARIALLEEMVVSACAVDVERTTINGARAAIVRPKNPDPRFEGRVLMNIHGGAYILCEGMIMEAAVIANAGATVVAVDYRVAPDHPFPANIEDSAAVYRGLLERHAPARIGIYGTSAGGTFTLTTSLYLRQLGLPLPGVLGVLTPQHDLSGTAGDSFFALDGLDLALSGSRAGALDMAHLFANGHDIADPLISPIFGDYAGFPPTYFLTGTRDMLLSATSLLHRRLHNAGVKTELHVFEAMPHGFNVQVQLPEAQESIQDLLRFFDENLAKG</sequence>
<evidence type="ECO:0000256" key="1">
    <source>
        <dbReference type="ARBA" id="ARBA00010515"/>
    </source>
</evidence>
<evidence type="ECO:0000313" key="4">
    <source>
        <dbReference type="EMBL" id="MCP3730584.1"/>
    </source>
</evidence>
<evidence type="ECO:0000259" key="3">
    <source>
        <dbReference type="Pfam" id="PF07859"/>
    </source>
</evidence>
<dbReference type="GO" id="GO:0004806">
    <property type="term" value="F:triacylglycerol lipase activity"/>
    <property type="evidence" value="ECO:0007669"/>
    <property type="project" value="TreeGrafter"/>
</dbReference>
<comment type="similarity">
    <text evidence="1">Belongs to the 'GDXG' lipolytic enzyme family.</text>
</comment>
<dbReference type="SUPFAM" id="SSF53474">
    <property type="entry name" value="alpha/beta-Hydrolases"/>
    <property type="match status" value="1"/>
</dbReference>
<evidence type="ECO:0000256" key="2">
    <source>
        <dbReference type="ARBA" id="ARBA00022801"/>
    </source>
</evidence>
<dbReference type="InterPro" id="IPR013094">
    <property type="entry name" value="AB_hydrolase_3"/>
</dbReference>